<keyword evidence="5 9" id="KW-0732">Signal</keyword>
<dbReference type="GO" id="GO:0050830">
    <property type="term" value="P:defense response to Gram-positive bacterium"/>
    <property type="evidence" value="ECO:0007669"/>
    <property type="project" value="TreeGrafter"/>
</dbReference>
<dbReference type="InterPro" id="IPR002366">
    <property type="entry name" value="Alpha-defensin_N"/>
</dbReference>
<keyword evidence="12" id="KW-1185">Reference proteome</keyword>
<dbReference type="PANTHER" id="PTHR11876">
    <property type="entry name" value="ALPHA-DEFENSIN 1"/>
    <property type="match status" value="1"/>
</dbReference>
<name>G1TGV8_RABIT</name>
<dbReference type="SMART" id="SM00048">
    <property type="entry name" value="DEFSN"/>
    <property type="match status" value="1"/>
</dbReference>
<dbReference type="Proteomes" id="UP000001811">
    <property type="component" value="Unplaced"/>
</dbReference>
<keyword evidence="8" id="KW-1015">Disulfide bond</keyword>
<dbReference type="PIRSF" id="PIRSF001875">
    <property type="entry name" value="Alpha-defensin"/>
    <property type="match status" value="1"/>
</dbReference>
<evidence type="ECO:0000256" key="7">
    <source>
        <dbReference type="ARBA" id="ARBA00023022"/>
    </source>
</evidence>
<feature type="domain" description="Mammalian defensins" evidence="10">
    <location>
        <begin position="65"/>
        <end position="93"/>
    </location>
</feature>
<dbReference type="SMART" id="SM01418">
    <property type="entry name" value="Defensin_propep"/>
    <property type="match status" value="1"/>
</dbReference>
<dbReference type="GO" id="GO:0050829">
    <property type="term" value="P:defense response to Gram-negative bacterium"/>
    <property type="evidence" value="ECO:0007669"/>
    <property type="project" value="TreeGrafter"/>
</dbReference>
<dbReference type="InterPro" id="IPR006081">
    <property type="entry name" value="Alpha-defensin_C"/>
</dbReference>
<evidence type="ECO:0000256" key="1">
    <source>
        <dbReference type="ARBA" id="ARBA00004613"/>
    </source>
</evidence>
<comment type="subcellular location">
    <subcellularLocation>
        <location evidence="1">Secreted</location>
    </subcellularLocation>
</comment>
<dbReference type="SMR" id="G1TGV8"/>
<dbReference type="Pfam" id="PF00323">
    <property type="entry name" value="Defensin_1"/>
    <property type="match status" value="1"/>
</dbReference>
<dbReference type="Pfam" id="PF00879">
    <property type="entry name" value="Defensin_propep"/>
    <property type="match status" value="1"/>
</dbReference>
<feature type="signal peptide" evidence="9">
    <location>
        <begin position="1"/>
        <end position="19"/>
    </location>
</feature>
<dbReference type="GO" id="GO:0005615">
    <property type="term" value="C:extracellular space"/>
    <property type="evidence" value="ECO:0007669"/>
    <property type="project" value="InterPro"/>
</dbReference>
<protein>
    <recommendedName>
        <fullName evidence="10">Mammalian defensins domain-containing protein</fullName>
    </recommendedName>
</protein>
<dbReference type="GO" id="GO:0071222">
    <property type="term" value="P:cellular response to lipopolysaccharide"/>
    <property type="evidence" value="ECO:0007669"/>
    <property type="project" value="TreeGrafter"/>
</dbReference>
<evidence type="ECO:0000256" key="8">
    <source>
        <dbReference type="ARBA" id="ARBA00023157"/>
    </source>
</evidence>
<keyword evidence="3" id="KW-0964">Secreted</keyword>
<feature type="chain" id="PRO_5003422494" description="Mammalian defensins domain-containing protein" evidence="9">
    <location>
        <begin position="20"/>
        <end position="95"/>
    </location>
</feature>
<accession>G1TGV8</accession>
<evidence type="ECO:0000313" key="12">
    <source>
        <dbReference type="Proteomes" id="UP000001811"/>
    </source>
</evidence>
<dbReference type="GO" id="GO:0061844">
    <property type="term" value="P:antimicrobial humoral immune response mediated by antimicrobial peptide"/>
    <property type="evidence" value="ECO:0007669"/>
    <property type="project" value="TreeGrafter"/>
</dbReference>
<evidence type="ECO:0000256" key="6">
    <source>
        <dbReference type="ARBA" id="ARBA00022940"/>
    </source>
</evidence>
<keyword evidence="7" id="KW-0044">Antibiotic</keyword>
<evidence type="ECO:0000256" key="5">
    <source>
        <dbReference type="ARBA" id="ARBA00022729"/>
    </source>
</evidence>
<evidence type="ECO:0000259" key="10">
    <source>
        <dbReference type="PROSITE" id="PS00269"/>
    </source>
</evidence>
<dbReference type="HOGENOM" id="CLU_160803_3_0_1"/>
<dbReference type="GO" id="GO:0031012">
    <property type="term" value="C:extracellular matrix"/>
    <property type="evidence" value="ECO:0007669"/>
    <property type="project" value="TreeGrafter"/>
</dbReference>
<dbReference type="Ensembl" id="ENSOCUT00000031190.3">
    <property type="protein sequence ID" value="ENSOCUP00000016159.1"/>
    <property type="gene ID" value="ENSOCUG00000022651.3"/>
</dbReference>
<dbReference type="PROSITE" id="PS00269">
    <property type="entry name" value="DEFENSIN"/>
    <property type="match status" value="1"/>
</dbReference>
<evidence type="ECO:0000256" key="3">
    <source>
        <dbReference type="ARBA" id="ARBA00022525"/>
    </source>
</evidence>
<dbReference type="GO" id="GO:0019731">
    <property type="term" value="P:antibacterial humoral response"/>
    <property type="evidence" value="ECO:0007669"/>
    <property type="project" value="TreeGrafter"/>
</dbReference>
<keyword evidence="6" id="KW-0211">Defensin</keyword>
<evidence type="ECO:0000256" key="4">
    <source>
        <dbReference type="ARBA" id="ARBA00022529"/>
    </source>
</evidence>
<evidence type="ECO:0000256" key="2">
    <source>
        <dbReference type="ARBA" id="ARBA00006519"/>
    </source>
</evidence>
<reference evidence="11 12" key="1">
    <citation type="journal article" date="2011" name="Nature">
        <title>A high-resolution map of human evolutionary constraint using 29 mammals.</title>
        <authorList>
            <person name="Lindblad-Toh K."/>
            <person name="Garber M."/>
            <person name="Zuk O."/>
            <person name="Lin M.F."/>
            <person name="Parker B.J."/>
            <person name="Washietl S."/>
            <person name="Kheradpour P."/>
            <person name="Ernst J."/>
            <person name="Jordan G."/>
            <person name="Mauceli E."/>
            <person name="Ward L.D."/>
            <person name="Lowe C.B."/>
            <person name="Holloway A.K."/>
            <person name="Clamp M."/>
            <person name="Gnerre S."/>
            <person name="Alfoldi J."/>
            <person name="Beal K."/>
            <person name="Chang J."/>
            <person name="Clawson H."/>
            <person name="Cuff J."/>
            <person name="Di Palma F."/>
            <person name="Fitzgerald S."/>
            <person name="Flicek P."/>
            <person name="Guttman M."/>
            <person name="Hubisz M.J."/>
            <person name="Jaffe D.B."/>
            <person name="Jungreis I."/>
            <person name="Kent W.J."/>
            <person name="Kostka D."/>
            <person name="Lara M."/>
            <person name="Martins A.L."/>
            <person name="Massingham T."/>
            <person name="Moltke I."/>
            <person name="Raney B.J."/>
            <person name="Rasmussen M.D."/>
            <person name="Robinson J."/>
            <person name="Stark A."/>
            <person name="Vilella A.J."/>
            <person name="Wen J."/>
            <person name="Xie X."/>
            <person name="Zody M.C."/>
            <person name="Baldwin J."/>
            <person name="Bloom T."/>
            <person name="Chin C.W."/>
            <person name="Heiman D."/>
            <person name="Nicol R."/>
            <person name="Nusbaum C."/>
            <person name="Young S."/>
            <person name="Wilkinson J."/>
            <person name="Worley K.C."/>
            <person name="Kovar C.L."/>
            <person name="Muzny D.M."/>
            <person name="Gibbs R.A."/>
            <person name="Cree A."/>
            <person name="Dihn H.H."/>
            <person name="Fowler G."/>
            <person name="Jhangiani S."/>
            <person name="Joshi V."/>
            <person name="Lee S."/>
            <person name="Lewis L.R."/>
            <person name="Nazareth L.V."/>
            <person name="Okwuonu G."/>
            <person name="Santibanez J."/>
            <person name="Warren W.C."/>
            <person name="Mardis E.R."/>
            <person name="Weinstock G.M."/>
            <person name="Wilson R.K."/>
            <person name="Delehaunty K."/>
            <person name="Dooling D."/>
            <person name="Fronik C."/>
            <person name="Fulton L."/>
            <person name="Fulton B."/>
            <person name="Graves T."/>
            <person name="Minx P."/>
            <person name="Sodergren E."/>
            <person name="Birney E."/>
            <person name="Margulies E.H."/>
            <person name="Herrero J."/>
            <person name="Green E.D."/>
            <person name="Haussler D."/>
            <person name="Siepel A."/>
            <person name="Goldman N."/>
            <person name="Pollard K.S."/>
            <person name="Pedersen J.S."/>
            <person name="Lander E.S."/>
            <person name="Kellis M."/>
        </authorList>
    </citation>
    <scope>NUCLEOTIDE SEQUENCE [LARGE SCALE GENOMIC DNA]</scope>
    <source>
        <strain evidence="12">Thorbecke</strain>
    </source>
</reference>
<keyword evidence="4" id="KW-0929">Antimicrobial</keyword>
<evidence type="ECO:0000256" key="9">
    <source>
        <dbReference type="SAM" id="SignalP"/>
    </source>
</evidence>
<sequence>MRTLALLAAILLVTLQAQAELHSGMADDGVDQQQPRAQDLDVAVYIKQDETSPLEVLGAKARAMCVCRRYLCESGELFAGYCTKSGIRLSLCCRR</sequence>
<dbReference type="PaxDb" id="9986-ENSOCUP00000016159"/>
<dbReference type="Bgee" id="ENSOCUG00000022651">
    <property type="expression patterns" value="Expressed in liver and 4 other cell types or tissues"/>
</dbReference>
<comment type="similarity">
    <text evidence="2">Belongs to the alpha-defensin family.</text>
</comment>
<dbReference type="InterPro" id="IPR016327">
    <property type="entry name" value="Alpha-defensin"/>
</dbReference>
<evidence type="ECO:0000313" key="11">
    <source>
        <dbReference type="Ensembl" id="ENSOCUP00000016159.1"/>
    </source>
</evidence>
<dbReference type="InParanoid" id="G1TGV8"/>
<dbReference type="GO" id="GO:0002227">
    <property type="term" value="P:innate immune response in mucosa"/>
    <property type="evidence" value="ECO:0007669"/>
    <property type="project" value="TreeGrafter"/>
</dbReference>
<dbReference type="InterPro" id="IPR006080">
    <property type="entry name" value="Beta/alpha-defensin_C"/>
</dbReference>
<reference evidence="11" key="3">
    <citation type="submission" date="2025-09" db="UniProtKB">
        <authorList>
            <consortium name="Ensembl"/>
        </authorList>
    </citation>
    <scope>IDENTIFICATION</scope>
    <source>
        <strain evidence="11">Thorbecke</strain>
    </source>
</reference>
<dbReference type="PANTHER" id="PTHR11876:SF28">
    <property type="entry name" value="ALPHA-DEFENSIN 1"/>
    <property type="match status" value="1"/>
</dbReference>
<dbReference type="GeneTree" id="ENSGT00940000153268"/>
<dbReference type="GO" id="GO:0051673">
    <property type="term" value="P:disruption of plasma membrane integrity in another organism"/>
    <property type="evidence" value="ECO:0007669"/>
    <property type="project" value="TreeGrafter"/>
</dbReference>
<proteinExistence type="inferred from homology"/>
<reference evidence="11" key="2">
    <citation type="submission" date="2025-08" db="UniProtKB">
        <authorList>
            <consortium name="Ensembl"/>
        </authorList>
    </citation>
    <scope>IDENTIFICATION</scope>
    <source>
        <strain evidence="11">Thorbecke</strain>
    </source>
</reference>
<organism evidence="11 12">
    <name type="scientific">Oryctolagus cuniculus</name>
    <name type="common">Rabbit</name>
    <dbReference type="NCBI Taxonomy" id="9986"/>
    <lineage>
        <taxon>Eukaryota</taxon>
        <taxon>Metazoa</taxon>
        <taxon>Chordata</taxon>
        <taxon>Craniata</taxon>
        <taxon>Vertebrata</taxon>
        <taxon>Euteleostomi</taxon>
        <taxon>Mammalia</taxon>
        <taxon>Eutheria</taxon>
        <taxon>Euarchontoglires</taxon>
        <taxon>Glires</taxon>
        <taxon>Lagomorpha</taxon>
        <taxon>Leporidae</taxon>
        <taxon>Oryctolagus</taxon>
    </lineage>
</organism>
<dbReference type="OMA" id="CHCSRTF"/>
<dbReference type="AlphaFoldDB" id="G1TGV8"/>